<evidence type="ECO:0000259" key="7">
    <source>
        <dbReference type="Pfam" id="PF00135"/>
    </source>
</evidence>
<keyword evidence="6" id="KW-0812">Transmembrane</keyword>
<evidence type="ECO:0000256" key="5">
    <source>
        <dbReference type="RuleBase" id="RU361235"/>
    </source>
</evidence>
<proteinExistence type="inferred from homology"/>
<dbReference type="EC" id="3.1.1.-" evidence="5"/>
<gene>
    <name evidence="8" type="ORF">KUF71_008187</name>
</gene>
<dbReference type="Pfam" id="PF00135">
    <property type="entry name" value="COesterase"/>
    <property type="match status" value="1"/>
</dbReference>
<dbReference type="InterPro" id="IPR050309">
    <property type="entry name" value="Type-B_Carboxylest/Lipase"/>
</dbReference>
<keyword evidence="2" id="KW-0719">Serine esterase</keyword>
<dbReference type="AlphaFoldDB" id="A0AAE1LGP7"/>
<dbReference type="SUPFAM" id="SSF53474">
    <property type="entry name" value="alpha/beta-Hydrolases"/>
    <property type="match status" value="1"/>
</dbReference>
<keyword evidence="6" id="KW-1133">Transmembrane helix</keyword>
<name>A0AAE1LGP7_9NEOP</name>
<dbReference type="InterPro" id="IPR029058">
    <property type="entry name" value="AB_hydrolase_fold"/>
</dbReference>
<dbReference type="PANTHER" id="PTHR11559">
    <property type="entry name" value="CARBOXYLESTERASE"/>
    <property type="match status" value="1"/>
</dbReference>
<dbReference type="InterPro" id="IPR002018">
    <property type="entry name" value="CarbesteraseB"/>
</dbReference>
<reference evidence="8" key="1">
    <citation type="submission" date="2021-07" db="EMBL/GenBank/DDBJ databases">
        <authorList>
            <person name="Catto M.A."/>
            <person name="Jacobson A."/>
            <person name="Kennedy G."/>
            <person name="Labadie P."/>
            <person name="Hunt B.G."/>
            <person name="Srinivasan R."/>
        </authorList>
    </citation>
    <scope>NUCLEOTIDE SEQUENCE</scope>
    <source>
        <strain evidence="8">PL_HMW_Pooled</strain>
        <tissue evidence="8">Head</tissue>
    </source>
</reference>
<accession>A0AAE1LGP7</accession>
<comment type="caution">
    <text evidence="8">The sequence shown here is derived from an EMBL/GenBank/DDBJ whole genome shotgun (WGS) entry which is preliminary data.</text>
</comment>
<keyword evidence="3 5" id="KW-0378">Hydrolase</keyword>
<evidence type="ECO:0000256" key="3">
    <source>
        <dbReference type="ARBA" id="ARBA00022801"/>
    </source>
</evidence>
<keyword evidence="6" id="KW-0472">Membrane</keyword>
<feature type="transmembrane region" description="Helical" evidence="6">
    <location>
        <begin position="7"/>
        <end position="27"/>
    </location>
</feature>
<reference evidence="8" key="2">
    <citation type="journal article" date="2023" name="BMC Genomics">
        <title>Pest status, molecular evolution, and epigenetic factors derived from the genome assembly of Frankliniella fusca, a thysanopteran phytovirus vector.</title>
        <authorList>
            <person name="Catto M.A."/>
            <person name="Labadie P.E."/>
            <person name="Jacobson A.L."/>
            <person name="Kennedy G.G."/>
            <person name="Srinivasan R."/>
            <person name="Hunt B.G."/>
        </authorList>
    </citation>
    <scope>NUCLEOTIDE SEQUENCE</scope>
    <source>
        <strain evidence="8">PL_HMW_Pooled</strain>
    </source>
</reference>
<evidence type="ECO:0000313" key="8">
    <source>
        <dbReference type="EMBL" id="KAK3919038.1"/>
    </source>
</evidence>
<dbReference type="Proteomes" id="UP001219518">
    <property type="component" value="Unassembled WGS sequence"/>
</dbReference>
<feature type="domain" description="Carboxylesterase type B" evidence="7">
    <location>
        <begin position="36"/>
        <end position="580"/>
    </location>
</feature>
<evidence type="ECO:0000256" key="6">
    <source>
        <dbReference type="SAM" id="Phobius"/>
    </source>
</evidence>
<dbReference type="PROSITE" id="PS00941">
    <property type="entry name" value="CARBOXYLESTERASE_B_2"/>
    <property type="match status" value="1"/>
</dbReference>
<organism evidence="8 9">
    <name type="scientific">Frankliniella fusca</name>
    <dbReference type="NCBI Taxonomy" id="407009"/>
    <lineage>
        <taxon>Eukaryota</taxon>
        <taxon>Metazoa</taxon>
        <taxon>Ecdysozoa</taxon>
        <taxon>Arthropoda</taxon>
        <taxon>Hexapoda</taxon>
        <taxon>Insecta</taxon>
        <taxon>Pterygota</taxon>
        <taxon>Neoptera</taxon>
        <taxon>Paraneoptera</taxon>
        <taxon>Thysanoptera</taxon>
        <taxon>Terebrantia</taxon>
        <taxon>Thripoidea</taxon>
        <taxon>Thripidae</taxon>
        <taxon>Frankliniella</taxon>
    </lineage>
</organism>
<evidence type="ECO:0000256" key="1">
    <source>
        <dbReference type="ARBA" id="ARBA00005964"/>
    </source>
</evidence>
<dbReference type="Gene3D" id="3.40.50.1820">
    <property type="entry name" value="alpha/beta hydrolase"/>
    <property type="match status" value="1"/>
</dbReference>
<keyword evidence="4" id="KW-0325">Glycoprotein</keyword>
<comment type="similarity">
    <text evidence="1 5">Belongs to the type-B carboxylesterase/lipase family.</text>
</comment>
<keyword evidence="9" id="KW-1185">Reference proteome</keyword>
<evidence type="ECO:0000256" key="2">
    <source>
        <dbReference type="ARBA" id="ARBA00022487"/>
    </source>
</evidence>
<dbReference type="InterPro" id="IPR019819">
    <property type="entry name" value="Carboxylesterase_B_CS"/>
</dbReference>
<evidence type="ECO:0000313" key="9">
    <source>
        <dbReference type="Proteomes" id="UP001219518"/>
    </source>
</evidence>
<dbReference type="PROSITE" id="PS00122">
    <property type="entry name" value="CARBOXYLESTERASE_B_1"/>
    <property type="match status" value="1"/>
</dbReference>
<protein>
    <recommendedName>
        <fullName evidence="5">Carboxylic ester hydrolase</fullName>
        <ecNumber evidence="5">3.1.1.-</ecNumber>
    </recommendedName>
</protein>
<evidence type="ECO:0000256" key="4">
    <source>
        <dbReference type="ARBA" id="ARBA00023180"/>
    </source>
</evidence>
<sequence length="594" mass="65935">MASCTRWTLAGTMVAFMAAALHYTALWPTEQVVRGVRVAQGQLAGLAQATEAGFQYLAFQGIPYAEPPVGNLRFKLRGLLGRNAGWNELLVLLTSLPRVLKLILSYRVSEDCLFLNVFTPVVSALTDPNRENNSAMLVHLTQLPADRLRPVLVFIHGGGFVRGSSHPAVYGPDYLVERDMVVVTFNYRLGVFGFLSTNTSHAPGNVGLMDQTMALRWVRDNIRQFGGDPNRVTLYGESAGSASVHFQMLSPRGRGLFHAAVMSSSSSLALYALADDPVGKSALLARSLGAPEEVVADPGRRVEFLQSKDSAEVARGFGDCLVEEDTRQMVTKLPFGPTVENCADGELHFLCDHPADSLRDGDFAKIPMIFGVNLHEGTLIHALDSVEEVVDKINRDVRSFVPHNLYPRMSDEKRVAVGSRIRDLYIRPESPNDTLPLIDLYGDVIVSHGVHVAARWHAVHSTPASPVFIYHFTANVFGFYKFLYGESLAGPGHADELGCVFNIHILNMALAPGKRQLDEARDRMTELLANFVHRRTPTSKESKSLRISWPPSTRERNAYLDFGETLEIKTDLLRERMQFWDSVYSEVTRHPVYK</sequence>
<dbReference type="GO" id="GO:0052689">
    <property type="term" value="F:carboxylic ester hydrolase activity"/>
    <property type="evidence" value="ECO:0007669"/>
    <property type="project" value="UniProtKB-KW"/>
</dbReference>
<dbReference type="EMBL" id="JAHWGI010000969">
    <property type="protein sequence ID" value="KAK3919038.1"/>
    <property type="molecule type" value="Genomic_DNA"/>
</dbReference>
<dbReference type="InterPro" id="IPR019826">
    <property type="entry name" value="Carboxylesterase_B_AS"/>
</dbReference>